<protein>
    <submittedName>
        <fullName evidence="2 5">ATP synthase F0 subunit 8</fullName>
    </submittedName>
</protein>
<dbReference type="CTD" id="79564135"/>
<reference evidence="4 5" key="3">
    <citation type="submission" date="2013-06" db="EMBL/GenBank/DDBJ databases">
        <authorList>
            <consortium name="NCBI Genome Project"/>
        </authorList>
    </citation>
    <scope>NUCLEOTIDE SEQUENCE [LARGE SCALE GENOMIC DNA]</scope>
</reference>
<proteinExistence type="predicted"/>
<name>R9UE01_PYTBI</name>
<dbReference type="RefSeq" id="YP_008083603.1">
    <property type="nucleotide sequence ID" value="NC_021479.1"/>
</dbReference>
<keyword evidence="1" id="KW-0812">Transmembrane</keyword>
<keyword evidence="1" id="KW-1133">Transmembrane helix</keyword>
<feature type="transmembrane region" description="Helical" evidence="1">
    <location>
        <begin position="6"/>
        <end position="25"/>
    </location>
</feature>
<dbReference type="GeneID" id="79564135"/>
<accession>R9UE01</accession>
<reference evidence="2 4" key="1">
    <citation type="submission" date="2013-05" db="EMBL/GenBank/DDBJ databases">
        <authorList>
            <person name="Liu Y."/>
            <person name="Zhang L."/>
            <person name="Cao T."/>
        </authorList>
    </citation>
    <scope>NUCLEOTIDE SEQUENCE</scope>
</reference>
<keyword evidence="2 5" id="KW-0496">Mitochondrion</keyword>
<evidence type="ECO:0000256" key="1">
    <source>
        <dbReference type="SAM" id="Phobius"/>
    </source>
</evidence>
<dbReference type="Proteomes" id="UP000695026">
    <property type="component" value="Mitochondrion MT"/>
</dbReference>
<evidence type="ECO:0000313" key="2">
    <source>
        <dbReference type="EMBL" id="AGN52908.1"/>
    </source>
</evidence>
<evidence type="ECO:0000313" key="4">
    <source>
        <dbReference type="Proteomes" id="UP000695026"/>
    </source>
</evidence>
<reference evidence="3" key="2">
    <citation type="submission" date="2013-06" db="EMBL/GenBank/DDBJ databases">
        <authorList>
            <person name="Liu Y."/>
            <person name="Zhang L."/>
            <person name="Hou G."/>
        </authorList>
    </citation>
    <scope>NUCLEOTIDE SEQUENCE</scope>
</reference>
<geneLocation type="mitochondrion" evidence="2 5"/>
<reference evidence="4" key="4">
    <citation type="submission" date="2024-06" db="UniProtKB">
        <authorList>
            <consortium name="RefSeq"/>
        </authorList>
    </citation>
    <scope>NUCLEOTIDE SEQUENCE [LARGE SCALE GENOMIC DNA]</scope>
</reference>
<dbReference type="KEGG" id="pbi:YP_008083603"/>
<dbReference type="EMBL" id="KF293729">
    <property type="protein sequence ID" value="AGW31710.1"/>
    <property type="molecule type" value="Genomic_DNA"/>
</dbReference>
<reference evidence="5" key="5">
    <citation type="submission" date="2025-04" db="UniProtKB">
        <authorList>
            <consortium name="RefSeq"/>
        </authorList>
    </citation>
    <scope>IDENTIFICATION</scope>
</reference>
<organism evidence="2">
    <name type="scientific">Python bivittatus</name>
    <name type="common">Burmese python</name>
    <name type="synonym">Python molurus bivittatus</name>
    <dbReference type="NCBI Taxonomy" id="176946"/>
    <lineage>
        <taxon>Eukaryota</taxon>
        <taxon>Metazoa</taxon>
        <taxon>Chordata</taxon>
        <taxon>Craniata</taxon>
        <taxon>Vertebrata</taxon>
        <taxon>Euteleostomi</taxon>
        <taxon>Lepidosauria</taxon>
        <taxon>Squamata</taxon>
        <taxon>Bifurcata</taxon>
        <taxon>Unidentata</taxon>
        <taxon>Episquamata</taxon>
        <taxon>Toxicofera</taxon>
        <taxon>Serpentes</taxon>
        <taxon>Henophidia</taxon>
        <taxon>Pythonidae</taxon>
        <taxon>Python</taxon>
    </lineage>
</organism>
<keyword evidence="4" id="KW-1185">Reference proteome</keyword>
<sequence length="56" mass="6756">MPQLDIVYIFTNYIWTWTILLSLVWKIQTALLNKDFEEAVSLDDLKTELIWILPWT</sequence>
<dbReference type="AlphaFoldDB" id="R9UE01"/>
<keyword evidence="1" id="KW-0472">Membrane</keyword>
<evidence type="ECO:0000313" key="5">
    <source>
        <dbReference type="RefSeq" id="YP_008083603.1"/>
    </source>
</evidence>
<evidence type="ECO:0000313" key="3">
    <source>
        <dbReference type="EMBL" id="AGW31710.1"/>
    </source>
</evidence>
<dbReference type="EMBL" id="KF010492">
    <property type="protein sequence ID" value="AGN52908.1"/>
    <property type="molecule type" value="Genomic_DNA"/>
</dbReference>